<evidence type="ECO:0000313" key="17">
    <source>
        <dbReference type="EMBL" id="AFC86953.1"/>
    </source>
</evidence>
<evidence type="ECO:0000256" key="5">
    <source>
        <dbReference type="ARBA" id="ARBA00022643"/>
    </source>
</evidence>
<dbReference type="PANTHER" id="PTHR22749:SF6">
    <property type="entry name" value="RIBOFLAVIN KINASE"/>
    <property type="match status" value="1"/>
</dbReference>
<evidence type="ECO:0000256" key="13">
    <source>
        <dbReference type="ARBA" id="ARBA00047880"/>
    </source>
</evidence>
<dbReference type="CDD" id="cd02064">
    <property type="entry name" value="FAD_synthetase_N"/>
    <property type="match status" value="1"/>
</dbReference>
<evidence type="ECO:0000256" key="1">
    <source>
        <dbReference type="ARBA" id="ARBA00002121"/>
    </source>
</evidence>
<evidence type="ECO:0000256" key="4">
    <source>
        <dbReference type="ARBA" id="ARBA00022630"/>
    </source>
</evidence>
<dbReference type="NCBIfam" id="NF004160">
    <property type="entry name" value="PRK05627.1-3"/>
    <property type="match status" value="1"/>
</dbReference>
<dbReference type="AlphaFoldDB" id="H8KYE9"/>
<dbReference type="NCBIfam" id="TIGR00083">
    <property type="entry name" value="ribF"/>
    <property type="match status" value="1"/>
</dbReference>
<dbReference type="UniPathway" id="UPA00276">
    <property type="reaction ID" value="UER00406"/>
</dbReference>
<dbReference type="Pfam" id="PF01687">
    <property type="entry name" value="Flavokinase"/>
    <property type="match status" value="1"/>
</dbReference>
<dbReference type="EC" id="2.7.7.2" evidence="15"/>
<dbReference type="NCBIfam" id="NF004159">
    <property type="entry name" value="PRK05627.1-2"/>
    <property type="match status" value="1"/>
</dbReference>
<organism evidence="17 18">
    <name type="scientific">Frateuria aurantia (strain ATCC 33424 / DSM 6220 / KCTC 2777 / LMG 1558 / NBRC 3245 / NCIMB 13370)</name>
    <name type="common">Acetobacter aurantius</name>
    <dbReference type="NCBI Taxonomy" id="767434"/>
    <lineage>
        <taxon>Bacteria</taxon>
        <taxon>Pseudomonadati</taxon>
        <taxon>Pseudomonadota</taxon>
        <taxon>Gammaproteobacteria</taxon>
        <taxon>Lysobacterales</taxon>
        <taxon>Rhodanobacteraceae</taxon>
        <taxon>Frateuria</taxon>
    </lineage>
</organism>
<dbReference type="InterPro" id="IPR014729">
    <property type="entry name" value="Rossmann-like_a/b/a_fold"/>
</dbReference>
<dbReference type="eggNOG" id="COG0196">
    <property type="taxonomic scope" value="Bacteria"/>
</dbReference>
<dbReference type="GO" id="GO:0006747">
    <property type="term" value="P:FAD biosynthetic process"/>
    <property type="evidence" value="ECO:0007669"/>
    <property type="project" value="UniProtKB-UniRule"/>
</dbReference>
<evidence type="ECO:0000256" key="14">
    <source>
        <dbReference type="ARBA" id="ARBA00049494"/>
    </source>
</evidence>
<gene>
    <name evidence="17" type="ordered locus">Fraau_2610</name>
</gene>
<evidence type="ECO:0000256" key="7">
    <source>
        <dbReference type="ARBA" id="ARBA00022695"/>
    </source>
</evidence>
<evidence type="ECO:0000256" key="11">
    <source>
        <dbReference type="ARBA" id="ARBA00022840"/>
    </source>
</evidence>
<keyword evidence="10 15" id="KW-0274">FAD</keyword>
<dbReference type="InterPro" id="IPR015865">
    <property type="entry name" value="Riboflavin_kinase_bac/euk"/>
</dbReference>
<dbReference type="SUPFAM" id="SSF82114">
    <property type="entry name" value="Riboflavin kinase-like"/>
    <property type="match status" value="1"/>
</dbReference>
<proteinExistence type="inferred from homology"/>
<dbReference type="PANTHER" id="PTHR22749">
    <property type="entry name" value="RIBOFLAVIN KINASE/FMN ADENYLYLTRANSFERASE"/>
    <property type="match status" value="1"/>
</dbReference>
<evidence type="ECO:0000256" key="8">
    <source>
        <dbReference type="ARBA" id="ARBA00022741"/>
    </source>
</evidence>
<dbReference type="Gene3D" id="2.40.30.30">
    <property type="entry name" value="Riboflavin kinase-like"/>
    <property type="match status" value="1"/>
</dbReference>
<protein>
    <recommendedName>
        <fullName evidence="15">Riboflavin biosynthesis protein</fullName>
    </recommendedName>
    <domain>
        <recommendedName>
            <fullName evidence="15">Riboflavin kinase</fullName>
            <ecNumber evidence="15">2.7.1.26</ecNumber>
        </recommendedName>
        <alternativeName>
            <fullName evidence="15">Flavokinase</fullName>
        </alternativeName>
    </domain>
    <domain>
        <recommendedName>
            <fullName evidence="15">FMN adenylyltransferase</fullName>
            <ecNumber evidence="15">2.7.7.2</ecNumber>
        </recommendedName>
        <alternativeName>
            <fullName evidence="15">FAD pyrophosphorylase</fullName>
        </alternativeName>
        <alternativeName>
            <fullName evidence="15">FAD synthase</fullName>
        </alternativeName>
    </domain>
</protein>
<dbReference type="EC" id="2.7.1.26" evidence="15"/>
<dbReference type="PIRSF" id="PIRSF004491">
    <property type="entry name" value="FAD_Synth"/>
    <property type="match status" value="1"/>
</dbReference>
<evidence type="ECO:0000313" key="18">
    <source>
        <dbReference type="Proteomes" id="UP000005234"/>
    </source>
</evidence>
<dbReference type="Pfam" id="PF06574">
    <property type="entry name" value="FAD_syn"/>
    <property type="match status" value="1"/>
</dbReference>
<evidence type="ECO:0000256" key="15">
    <source>
        <dbReference type="PIRNR" id="PIRNR004491"/>
    </source>
</evidence>
<evidence type="ECO:0000256" key="9">
    <source>
        <dbReference type="ARBA" id="ARBA00022777"/>
    </source>
</evidence>
<comment type="pathway">
    <text evidence="3 15">Cofactor biosynthesis; FMN biosynthesis; FMN from riboflavin (ATP route): step 1/1.</text>
</comment>
<dbReference type="UniPathway" id="UPA00277">
    <property type="reaction ID" value="UER00407"/>
</dbReference>
<keyword evidence="12" id="KW-0511">Multifunctional enzyme</keyword>
<keyword evidence="9 15" id="KW-0418">Kinase</keyword>
<keyword evidence="4 15" id="KW-0285">Flavoprotein</keyword>
<comment type="catalytic activity">
    <reaction evidence="14 15">
        <text>FMN + ATP + H(+) = FAD + diphosphate</text>
        <dbReference type="Rhea" id="RHEA:17237"/>
        <dbReference type="ChEBI" id="CHEBI:15378"/>
        <dbReference type="ChEBI" id="CHEBI:30616"/>
        <dbReference type="ChEBI" id="CHEBI:33019"/>
        <dbReference type="ChEBI" id="CHEBI:57692"/>
        <dbReference type="ChEBI" id="CHEBI:58210"/>
        <dbReference type="EC" id="2.7.7.2"/>
    </reaction>
</comment>
<evidence type="ECO:0000256" key="6">
    <source>
        <dbReference type="ARBA" id="ARBA00022679"/>
    </source>
</evidence>
<comment type="function">
    <text evidence="1">Catalyzes the phosphorylation of riboflavin to FMN followed by the adenylation of FMN to FAD.</text>
</comment>
<dbReference type="NCBIfam" id="NF004163">
    <property type="entry name" value="PRK05627.1-6"/>
    <property type="match status" value="1"/>
</dbReference>
<accession>H8KYE9</accession>
<evidence type="ECO:0000256" key="12">
    <source>
        <dbReference type="ARBA" id="ARBA00023268"/>
    </source>
</evidence>
<dbReference type="InterPro" id="IPR023465">
    <property type="entry name" value="Riboflavin_kinase_dom_sf"/>
</dbReference>
<keyword evidence="6 15" id="KW-0808">Transferase</keyword>
<dbReference type="KEGG" id="fau:Fraau_2610"/>
<evidence type="ECO:0000256" key="2">
    <source>
        <dbReference type="ARBA" id="ARBA00004726"/>
    </source>
</evidence>
<dbReference type="EMBL" id="CP003350">
    <property type="protein sequence ID" value="AFC86953.1"/>
    <property type="molecule type" value="Genomic_DNA"/>
</dbReference>
<dbReference type="GO" id="GO:0008531">
    <property type="term" value="F:riboflavin kinase activity"/>
    <property type="evidence" value="ECO:0007669"/>
    <property type="project" value="UniProtKB-UniRule"/>
</dbReference>
<dbReference type="Gene3D" id="3.40.50.620">
    <property type="entry name" value="HUPs"/>
    <property type="match status" value="1"/>
</dbReference>
<comment type="pathway">
    <text evidence="2 15">Cofactor biosynthesis; FAD biosynthesis; FAD from FMN: step 1/1.</text>
</comment>
<dbReference type="InterPro" id="IPR023468">
    <property type="entry name" value="Riboflavin_kinase"/>
</dbReference>
<keyword evidence="11 15" id="KW-0067">ATP-binding</keyword>
<dbReference type="GO" id="GO:0009231">
    <property type="term" value="P:riboflavin biosynthetic process"/>
    <property type="evidence" value="ECO:0007669"/>
    <property type="project" value="InterPro"/>
</dbReference>
<comment type="catalytic activity">
    <reaction evidence="13 15">
        <text>riboflavin + ATP = FMN + ADP + H(+)</text>
        <dbReference type="Rhea" id="RHEA:14357"/>
        <dbReference type="ChEBI" id="CHEBI:15378"/>
        <dbReference type="ChEBI" id="CHEBI:30616"/>
        <dbReference type="ChEBI" id="CHEBI:57986"/>
        <dbReference type="ChEBI" id="CHEBI:58210"/>
        <dbReference type="ChEBI" id="CHEBI:456216"/>
        <dbReference type="EC" id="2.7.1.26"/>
    </reaction>
</comment>
<dbReference type="SMART" id="SM00904">
    <property type="entry name" value="Flavokinase"/>
    <property type="match status" value="1"/>
</dbReference>
<dbReference type="InterPro" id="IPR015864">
    <property type="entry name" value="FAD_synthase"/>
</dbReference>
<keyword evidence="8 15" id="KW-0547">Nucleotide-binding</keyword>
<dbReference type="GO" id="GO:0005524">
    <property type="term" value="F:ATP binding"/>
    <property type="evidence" value="ECO:0007669"/>
    <property type="project" value="UniProtKB-UniRule"/>
</dbReference>
<evidence type="ECO:0000256" key="10">
    <source>
        <dbReference type="ARBA" id="ARBA00022827"/>
    </source>
</evidence>
<dbReference type="GO" id="GO:0003919">
    <property type="term" value="F:FMN adenylyltransferase activity"/>
    <property type="evidence" value="ECO:0007669"/>
    <property type="project" value="UniProtKB-UniRule"/>
</dbReference>
<dbReference type="OrthoDB" id="9803667at2"/>
<evidence type="ECO:0000256" key="3">
    <source>
        <dbReference type="ARBA" id="ARBA00005201"/>
    </source>
</evidence>
<dbReference type="HOGENOM" id="CLU_048437_0_1_6"/>
<evidence type="ECO:0000259" key="16">
    <source>
        <dbReference type="SMART" id="SM00904"/>
    </source>
</evidence>
<keyword evidence="7 15" id="KW-0548">Nucleotidyltransferase</keyword>
<dbReference type="FunFam" id="3.40.50.620:FF:000021">
    <property type="entry name" value="Riboflavin biosynthesis protein"/>
    <property type="match status" value="1"/>
</dbReference>
<dbReference type="GO" id="GO:0009398">
    <property type="term" value="P:FMN biosynthetic process"/>
    <property type="evidence" value="ECO:0007669"/>
    <property type="project" value="UniProtKB-UniRule"/>
</dbReference>
<dbReference type="STRING" id="767434.Fraau_2610"/>
<dbReference type="RefSeq" id="WP_014403956.1">
    <property type="nucleotide sequence ID" value="NC_017033.1"/>
</dbReference>
<reference evidence="17" key="1">
    <citation type="submission" date="2012-02" db="EMBL/GenBank/DDBJ databases">
        <title>The complete genome of Frateuria aurantia DSM 6220.</title>
        <authorList>
            <consortium name="US DOE Joint Genome Institute (JGI-PGF)"/>
            <person name="Lucas S."/>
            <person name="Copeland A."/>
            <person name="Lapidus A."/>
            <person name="Glavina del Rio T."/>
            <person name="Dalin E."/>
            <person name="Tice H."/>
            <person name="Bruce D."/>
            <person name="Goodwin L."/>
            <person name="Pitluck S."/>
            <person name="Peters L."/>
            <person name="Ovchinnikova G."/>
            <person name="Teshima H."/>
            <person name="Kyrpides N."/>
            <person name="Mavromatis K."/>
            <person name="Ivanova N."/>
            <person name="Brettin T."/>
            <person name="Detter J.C."/>
            <person name="Han C."/>
            <person name="Larimer F."/>
            <person name="Land M."/>
            <person name="Hauser L."/>
            <person name="Markowitz V."/>
            <person name="Cheng J.-F."/>
            <person name="Hugenholtz P."/>
            <person name="Woyke T."/>
            <person name="Wu D."/>
            <person name="Brambilla E."/>
            <person name="Klenk H.-P."/>
            <person name="Eisen J.A."/>
        </authorList>
    </citation>
    <scope>NUCLEOTIDE SEQUENCE</scope>
    <source>
        <strain evidence="17">DSM 6220</strain>
    </source>
</reference>
<dbReference type="SUPFAM" id="SSF52374">
    <property type="entry name" value="Nucleotidylyl transferase"/>
    <property type="match status" value="1"/>
</dbReference>
<comment type="similarity">
    <text evidence="15">Belongs to the ribF family.</text>
</comment>
<dbReference type="Proteomes" id="UP000005234">
    <property type="component" value="Chromosome"/>
</dbReference>
<keyword evidence="18" id="KW-1185">Reference proteome</keyword>
<feature type="domain" description="Riboflavin kinase" evidence="16">
    <location>
        <begin position="184"/>
        <end position="310"/>
    </location>
</feature>
<sequence length="318" mass="34633">MTLRLQRDIAGSSLAPAGSVVAIGVFDGLHRGHQALLALVRRRADERGLVAAAISFEPLPRAFFSTTPVARLSTLRERIDSMSGVGIETGLMLRFNRELREMSAETFVRQILVGRLNAREVWVGEGFRFGHGRHGDLALLQQLGAELGFVAQALPTVSLAGERISSTQIRQALQDGNFQGAAKLLGRPFVIAGRVERGQQLGRTLGYPTANVHLRRRVSPIQGIFAVRIGVGDGPCSWPGVASLGVRPTVNEVAEPLLEAHLFDFSGDLYGRRIAVEFVAKLRNEEKFDGLDALKVQMRLDEKAAREVLGMSPILINS</sequence>
<dbReference type="InterPro" id="IPR002606">
    <property type="entry name" value="Riboflavin_kinase_bac"/>
</dbReference>
<keyword evidence="5 15" id="KW-0288">FMN</keyword>
<name>H8KYE9_FRAAD</name>